<dbReference type="NCBIfam" id="TIGR02532">
    <property type="entry name" value="IV_pilin_GFxxxE"/>
    <property type="match status" value="1"/>
</dbReference>
<keyword evidence="2" id="KW-1133">Transmembrane helix</keyword>
<dbReference type="GO" id="GO:0015628">
    <property type="term" value="P:protein secretion by the type II secretion system"/>
    <property type="evidence" value="ECO:0007669"/>
    <property type="project" value="InterPro"/>
</dbReference>
<keyword evidence="2" id="KW-0812">Transmembrane</keyword>
<accession>A0A6J7FU29</accession>
<dbReference type="InterPro" id="IPR000983">
    <property type="entry name" value="Bac_GSPG_pilin"/>
</dbReference>
<dbReference type="EMBL" id="CAFBLP010000140">
    <property type="protein sequence ID" value="CAB4895469.1"/>
    <property type="molecule type" value="Genomic_DNA"/>
</dbReference>
<name>A0A6J7FU29_9ZZZZ</name>
<dbReference type="SUPFAM" id="SSF54523">
    <property type="entry name" value="Pili subunits"/>
    <property type="match status" value="1"/>
</dbReference>
<reference evidence="3" key="1">
    <citation type="submission" date="2020-05" db="EMBL/GenBank/DDBJ databases">
        <authorList>
            <person name="Chiriac C."/>
            <person name="Salcher M."/>
            <person name="Ghai R."/>
            <person name="Kavagutti S V."/>
        </authorList>
    </citation>
    <scope>NUCLEOTIDE SEQUENCE</scope>
</reference>
<dbReference type="InterPro" id="IPR012902">
    <property type="entry name" value="N_methyl_site"/>
</dbReference>
<feature type="transmembrane region" description="Helical" evidence="2">
    <location>
        <begin position="20"/>
        <end position="41"/>
    </location>
</feature>
<dbReference type="PROSITE" id="PS00409">
    <property type="entry name" value="PROKAR_NTER_METHYL"/>
    <property type="match status" value="1"/>
</dbReference>
<evidence type="ECO:0000256" key="2">
    <source>
        <dbReference type="SAM" id="Phobius"/>
    </source>
</evidence>
<dbReference type="PRINTS" id="PR00813">
    <property type="entry name" value="BCTERIALGSPG"/>
</dbReference>
<protein>
    <submittedName>
        <fullName evidence="3">Unannotated protein</fullName>
    </submittedName>
</protein>
<evidence type="ECO:0000256" key="1">
    <source>
        <dbReference type="ARBA" id="ARBA00022481"/>
    </source>
</evidence>
<dbReference type="Pfam" id="PF07963">
    <property type="entry name" value="N_methyl"/>
    <property type="match status" value="1"/>
</dbReference>
<keyword evidence="2" id="KW-0472">Membrane</keyword>
<organism evidence="3">
    <name type="scientific">freshwater metagenome</name>
    <dbReference type="NCBI Taxonomy" id="449393"/>
    <lineage>
        <taxon>unclassified sequences</taxon>
        <taxon>metagenomes</taxon>
        <taxon>ecological metagenomes</taxon>
    </lineage>
</organism>
<sequence>MNNHLDAAGASDGQDRGFTLVELLIVIVILGILASVTVFAVRGITNRGQNSACAADKRNIEVAVESYFAQNSSTSIPVATPATATVGATASETLKLAGYLREVSSAYAANSDGTLTASLPCS</sequence>
<proteinExistence type="predicted"/>
<keyword evidence="1" id="KW-0488">Methylation</keyword>
<dbReference type="PANTHER" id="PTHR30093">
    <property type="entry name" value="GENERAL SECRETION PATHWAY PROTEIN G"/>
    <property type="match status" value="1"/>
</dbReference>
<dbReference type="InterPro" id="IPR045584">
    <property type="entry name" value="Pilin-like"/>
</dbReference>
<dbReference type="Gene3D" id="3.30.700.10">
    <property type="entry name" value="Glycoprotein, Type 4 Pilin"/>
    <property type="match status" value="1"/>
</dbReference>
<evidence type="ECO:0000313" key="3">
    <source>
        <dbReference type="EMBL" id="CAB4895469.1"/>
    </source>
</evidence>
<gene>
    <name evidence="3" type="ORF">UFOPK3376_03132</name>
</gene>
<dbReference type="AlphaFoldDB" id="A0A6J7FU29"/>
<dbReference type="GO" id="GO:0015627">
    <property type="term" value="C:type II protein secretion system complex"/>
    <property type="evidence" value="ECO:0007669"/>
    <property type="project" value="InterPro"/>
</dbReference>